<keyword evidence="2" id="KW-1185">Reference proteome</keyword>
<dbReference type="OMA" id="DNLTQMH"/>
<sequence>MMQGPPGGPQGGPMMGPPGGDMFMMINQENFPMFIMQNSELVEEEDRTIFKKQAVGIARNIIFSTCMGVFLNVQVKNIPKINFMKWNKFLRFGVRMPLFFLPFGLFYQDFDNKFSQIEFLRKKYFTRVLRYQKTGDMKHLDPTGQLQQAFQERMM</sequence>
<dbReference type="AlphaFoldDB" id="A0A0V0R2N8"/>
<name>A0A0V0R2N8_PSEPJ</name>
<gene>
    <name evidence="1" type="ORF">PPERSA_01855</name>
</gene>
<dbReference type="OrthoDB" id="294634at2759"/>
<evidence type="ECO:0000313" key="2">
    <source>
        <dbReference type="Proteomes" id="UP000054937"/>
    </source>
</evidence>
<evidence type="ECO:0000313" key="1">
    <source>
        <dbReference type="EMBL" id="KRX08602.1"/>
    </source>
</evidence>
<dbReference type="InParanoid" id="A0A0V0R2N8"/>
<comment type="caution">
    <text evidence="1">The sequence shown here is derived from an EMBL/GenBank/DDBJ whole genome shotgun (WGS) entry which is preliminary data.</text>
</comment>
<dbReference type="EMBL" id="LDAU01000061">
    <property type="protein sequence ID" value="KRX08602.1"/>
    <property type="molecule type" value="Genomic_DNA"/>
</dbReference>
<proteinExistence type="predicted"/>
<protein>
    <submittedName>
        <fullName evidence="1">Uncharacterized protein</fullName>
    </submittedName>
</protein>
<organism evidence="1 2">
    <name type="scientific">Pseudocohnilembus persalinus</name>
    <name type="common">Ciliate</name>
    <dbReference type="NCBI Taxonomy" id="266149"/>
    <lineage>
        <taxon>Eukaryota</taxon>
        <taxon>Sar</taxon>
        <taxon>Alveolata</taxon>
        <taxon>Ciliophora</taxon>
        <taxon>Intramacronucleata</taxon>
        <taxon>Oligohymenophorea</taxon>
        <taxon>Scuticociliatia</taxon>
        <taxon>Philasterida</taxon>
        <taxon>Pseudocohnilembidae</taxon>
        <taxon>Pseudocohnilembus</taxon>
    </lineage>
</organism>
<accession>A0A0V0R2N8</accession>
<dbReference type="Proteomes" id="UP000054937">
    <property type="component" value="Unassembled WGS sequence"/>
</dbReference>
<reference evidence="1 2" key="1">
    <citation type="journal article" date="2015" name="Sci. Rep.">
        <title>Genome of the facultative scuticociliatosis pathogen Pseudocohnilembus persalinus provides insight into its virulence through horizontal gene transfer.</title>
        <authorList>
            <person name="Xiong J."/>
            <person name="Wang G."/>
            <person name="Cheng J."/>
            <person name="Tian M."/>
            <person name="Pan X."/>
            <person name="Warren A."/>
            <person name="Jiang C."/>
            <person name="Yuan D."/>
            <person name="Miao W."/>
        </authorList>
    </citation>
    <scope>NUCLEOTIDE SEQUENCE [LARGE SCALE GENOMIC DNA]</scope>
    <source>
        <strain evidence="1">36N120E</strain>
    </source>
</reference>